<comment type="subcellular location">
    <subcellularLocation>
        <location evidence="1">Membrane</location>
        <topology evidence="1">Multi-pass membrane protein</topology>
    </subcellularLocation>
</comment>
<feature type="transmembrane region" description="Helical" evidence="5">
    <location>
        <begin position="311"/>
        <end position="331"/>
    </location>
</feature>
<protein>
    <submittedName>
        <fullName evidence="7">Amino acid transporter</fullName>
    </submittedName>
</protein>
<feature type="domain" description="Amino acid transporter transmembrane" evidence="6">
    <location>
        <begin position="46"/>
        <end position="426"/>
    </location>
</feature>
<evidence type="ECO:0000256" key="2">
    <source>
        <dbReference type="ARBA" id="ARBA00022692"/>
    </source>
</evidence>
<dbReference type="Pfam" id="PF01490">
    <property type="entry name" value="Aa_trans"/>
    <property type="match status" value="1"/>
</dbReference>
<comment type="caution">
    <text evidence="7">The sequence shown here is derived from an EMBL/GenBank/DDBJ whole genome shotgun (WGS) entry which is preliminary data.</text>
</comment>
<feature type="transmembrane region" description="Helical" evidence="5">
    <location>
        <begin position="71"/>
        <end position="92"/>
    </location>
</feature>
<feature type="transmembrane region" description="Helical" evidence="5">
    <location>
        <begin position="161"/>
        <end position="182"/>
    </location>
</feature>
<evidence type="ECO:0000256" key="1">
    <source>
        <dbReference type="ARBA" id="ARBA00004141"/>
    </source>
</evidence>
<proteinExistence type="predicted"/>
<dbReference type="GO" id="GO:0016020">
    <property type="term" value="C:membrane"/>
    <property type="evidence" value="ECO:0007669"/>
    <property type="project" value="UniProtKB-SubCell"/>
</dbReference>
<dbReference type="Proteomes" id="UP001146793">
    <property type="component" value="Unassembled WGS sequence"/>
</dbReference>
<feature type="transmembrane region" description="Helical" evidence="5">
    <location>
        <begin position="44"/>
        <end position="65"/>
    </location>
</feature>
<dbReference type="AlphaFoldDB" id="A0AAV7Y710"/>
<feature type="transmembrane region" description="Helical" evidence="5">
    <location>
        <begin position="412"/>
        <end position="432"/>
    </location>
</feature>
<evidence type="ECO:0000256" key="3">
    <source>
        <dbReference type="ARBA" id="ARBA00022989"/>
    </source>
</evidence>
<feature type="transmembrane region" description="Helical" evidence="5">
    <location>
        <begin position="265"/>
        <end position="291"/>
    </location>
</feature>
<feature type="transmembrane region" description="Helical" evidence="5">
    <location>
        <begin position="378"/>
        <end position="400"/>
    </location>
</feature>
<feature type="transmembrane region" description="Helical" evidence="5">
    <location>
        <begin position="233"/>
        <end position="253"/>
    </location>
</feature>
<sequence length="438" mass="48629">MTEKDPLIKRSLNVETDFENESSSSDLSDVINKKISNQKPTKDAGLYSSIANLTNAVMGAGFLSLPYVFSGMGWALGIIMLVVIGILCWYTLQILALSIREAGVSTYEEVAEAAYGKKFGTFIKICIFGVALCASTSYLIIVGDTFPKVFQFAADQDESYFWTGRVFISLLIMCCIIFPVSMMKRMDSLRFTSSLSFVSIIYLLSLLISRYPTYNRSFKTHHIYAWKGDAITVLRGIPNIIFADTAHIVLLPVMGEFKNPTNKRITVLTSTTIFLCNTIYLLASLFGFFTFGVTTPGDILNGYKKTDVGAIIGRLAIGVSGMVTFPLFAHVTRNSINETFFKGQPFSWARHTYVLLIFAIITQTLALTIPQIQLVTAFSGSTFVLIGVFIAPALCYLKLCIPNAHWKTKLRYWIIVGFGICAIGLCLTMTIYNKIINK</sequence>
<evidence type="ECO:0000313" key="8">
    <source>
        <dbReference type="Proteomes" id="UP001146793"/>
    </source>
</evidence>
<evidence type="ECO:0000313" key="7">
    <source>
        <dbReference type="EMBL" id="KAJ3424410.1"/>
    </source>
</evidence>
<keyword evidence="2 5" id="KW-0812">Transmembrane</keyword>
<reference evidence="7" key="1">
    <citation type="submission" date="2022-08" db="EMBL/GenBank/DDBJ databases">
        <title>Novel sulphate-reducing endosymbionts in the free-living metamonad Anaeramoeba.</title>
        <authorList>
            <person name="Jerlstrom-Hultqvist J."/>
            <person name="Cepicka I."/>
            <person name="Gallot-Lavallee L."/>
            <person name="Salas-Leiva D."/>
            <person name="Curtis B.A."/>
            <person name="Zahonova K."/>
            <person name="Pipaliya S."/>
            <person name="Dacks J."/>
            <person name="Roger A.J."/>
        </authorList>
    </citation>
    <scope>NUCLEOTIDE SEQUENCE</scope>
    <source>
        <strain evidence="7">Busselton2</strain>
    </source>
</reference>
<name>A0AAV7Y710_9EUKA</name>
<gene>
    <name evidence="7" type="ORF">M0812_29130</name>
</gene>
<evidence type="ECO:0000259" key="6">
    <source>
        <dbReference type="Pfam" id="PF01490"/>
    </source>
</evidence>
<accession>A0AAV7Y710</accession>
<evidence type="ECO:0000256" key="5">
    <source>
        <dbReference type="SAM" id="Phobius"/>
    </source>
</evidence>
<evidence type="ECO:0000256" key="4">
    <source>
        <dbReference type="ARBA" id="ARBA00023136"/>
    </source>
</evidence>
<dbReference type="GO" id="GO:0015179">
    <property type="term" value="F:L-amino acid transmembrane transporter activity"/>
    <property type="evidence" value="ECO:0007669"/>
    <property type="project" value="TreeGrafter"/>
</dbReference>
<keyword evidence="4 5" id="KW-0472">Membrane</keyword>
<keyword evidence="3 5" id="KW-1133">Transmembrane helix</keyword>
<organism evidence="7 8">
    <name type="scientific">Anaeramoeba flamelloides</name>
    <dbReference type="NCBI Taxonomy" id="1746091"/>
    <lineage>
        <taxon>Eukaryota</taxon>
        <taxon>Metamonada</taxon>
        <taxon>Anaeramoebidae</taxon>
        <taxon>Anaeramoeba</taxon>
    </lineage>
</organism>
<feature type="transmembrane region" description="Helical" evidence="5">
    <location>
        <begin position="194"/>
        <end position="213"/>
    </location>
</feature>
<feature type="transmembrane region" description="Helical" evidence="5">
    <location>
        <begin position="122"/>
        <end position="141"/>
    </location>
</feature>
<dbReference type="InterPro" id="IPR013057">
    <property type="entry name" value="AA_transpt_TM"/>
</dbReference>
<dbReference type="EMBL" id="JANTQA010000072">
    <property type="protein sequence ID" value="KAJ3424410.1"/>
    <property type="molecule type" value="Genomic_DNA"/>
</dbReference>
<dbReference type="PANTHER" id="PTHR22950">
    <property type="entry name" value="AMINO ACID TRANSPORTER"/>
    <property type="match status" value="1"/>
</dbReference>
<feature type="transmembrane region" description="Helical" evidence="5">
    <location>
        <begin position="352"/>
        <end position="372"/>
    </location>
</feature>